<name>A0ABN1NID5_9PSEU</name>
<keyword evidence="3" id="KW-1185">Reference proteome</keyword>
<reference evidence="2 3" key="1">
    <citation type="journal article" date="2019" name="Int. J. Syst. Evol. Microbiol.">
        <title>The Global Catalogue of Microorganisms (GCM) 10K type strain sequencing project: providing services to taxonomists for standard genome sequencing and annotation.</title>
        <authorList>
            <consortium name="The Broad Institute Genomics Platform"/>
            <consortium name="The Broad Institute Genome Sequencing Center for Infectious Disease"/>
            <person name="Wu L."/>
            <person name="Ma J."/>
        </authorList>
    </citation>
    <scope>NUCLEOTIDE SEQUENCE [LARGE SCALE GENOMIC DNA]</scope>
    <source>
        <strain evidence="2 3">JCM 11117</strain>
    </source>
</reference>
<feature type="region of interest" description="Disordered" evidence="1">
    <location>
        <begin position="1"/>
        <end position="48"/>
    </location>
</feature>
<evidence type="ECO:0000313" key="3">
    <source>
        <dbReference type="Proteomes" id="UP001499967"/>
    </source>
</evidence>
<proteinExistence type="predicted"/>
<gene>
    <name evidence="2" type="ORF">GCM10009559_79190</name>
</gene>
<comment type="caution">
    <text evidence="2">The sequence shown here is derived from an EMBL/GenBank/DDBJ whole genome shotgun (WGS) entry which is preliminary data.</text>
</comment>
<dbReference type="Proteomes" id="UP001499967">
    <property type="component" value="Unassembled WGS sequence"/>
</dbReference>
<sequence>MQNWAVSAGTGCPGGAVGSSGRTWPAPPAPHAAATTASRRNDAEAAPRRGAAWVSVLATIAVPRFEDKESPSIGLCSPTRIG</sequence>
<protein>
    <submittedName>
        <fullName evidence="2">Uncharacterized protein</fullName>
    </submittedName>
</protein>
<accession>A0ABN1NID5</accession>
<organism evidence="2 3">
    <name type="scientific">Pseudonocardia zijingensis</name>
    <dbReference type="NCBI Taxonomy" id="153376"/>
    <lineage>
        <taxon>Bacteria</taxon>
        <taxon>Bacillati</taxon>
        <taxon>Actinomycetota</taxon>
        <taxon>Actinomycetes</taxon>
        <taxon>Pseudonocardiales</taxon>
        <taxon>Pseudonocardiaceae</taxon>
        <taxon>Pseudonocardia</taxon>
    </lineage>
</organism>
<evidence type="ECO:0000256" key="1">
    <source>
        <dbReference type="SAM" id="MobiDB-lite"/>
    </source>
</evidence>
<dbReference type="EMBL" id="BAAAHP010000340">
    <property type="protein sequence ID" value="GAA0909314.1"/>
    <property type="molecule type" value="Genomic_DNA"/>
</dbReference>
<evidence type="ECO:0000313" key="2">
    <source>
        <dbReference type="EMBL" id="GAA0909314.1"/>
    </source>
</evidence>